<gene>
    <name evidence="4" type="ORF">J2X16_002372</name>
</gene>
<keyword evidence="3" id="KW-0732">Signal</keyword>
<feature type="chain" id="PRO_5046745993" evidence="3">
    <location>
        <begin position="22"/>
        <end position="471"/>
    </location>
</feature>
<dbReference type="SUPFAM" id="SSF56601">
    <property type="entry name" value="beta-lactamase/transpeptidase-like"/>
    <property type="match status" value="1"/>
</dbReference>
<dbReference type="InterPro" id="IPR012338">
    <property type="entry name" value="Beta-lactam/transpept-like"/>
</dbReference>
<dbReference type="PANTHER" id="PTHR30023:SF0">
    <property type="entry name" value="PENICILLIN-SENSITIVE CARBOXYPEPTIDASE A"/>
    <property type="match status" value="1"/>
</dbReference>
<reference evidence="4 5" key="1">
    <citation type="submission" date="2023-07" db="EMBL/GenBank/DDBJ databases">
        <title>Sorghum-associated microbial communities from plants grown in Nebraska, USA.</title>
        <authorList>
            <person name="Schachtman D."/>
        </authorList>
    </citation>
    <scope>NUCLEOTIDE SEQUENCE [LARGE SCALE GENOMIC DNA]</scope>
    <source>
        <strain evidence="4 5">BE310</strain>
    </source>
</reference>
<feature type="signal peptide" evidence="3">
    <location>
        <begin position="1"/>
        <end position="21"/>
    </location>
</feature>
<evidence type="ECO:0000256" key="2">
    <source>
        <dbReference type="ARBA" id="ARBA00022801"/>
    </source>
</evidence>
<dbReference type="PANTHER" id="PTHR30023">
    <property type="entry name" value="D-ALANYL-D-ALANINE CARBOXYPEPTIDASE"/>
    <property type="match status" value="1"/>
</dbReference>
<accession>A0ABU1Z8U5</accession>
<keyword evidence="4" id="KW-0645">Protease</keyword>
<protein>
    <submittedName>
        <fullName evidence="4">D-alanyl-D-alanine carboxypeptidase/D-alanyl-D-alanine-endopeptidase (Penicillin-binding protein 4)</fullName>
        <ecNumber evidence="4">3.4.16.4</ecNumber>
        <ecNumber evidence="4">3.4.21.-</ecNumber>
    </submittedName>
</protein>
<evidence type="ECO:0000256" key="1">
    <source>
        <dbReference type="ARBA" id="ARBA00006096"/>
    </source>
</evidence>
<evidence type="ECO:0000313" key="5">
    <source>
        <dbReference type="Proteomes" id="UP001180536"/>
    </source>
</evidence>
<evidence type="ECO:0000313" key="4">
    <source>
        <dbReference type="EMBL" id="MDR7297025.1"/>
    </source>
</evidence>
<dbReference type="EC" id="3.4.16.4" evidence="4"/>
<dbReference type="PRINTS" id="PR00922">
    <property type="entry name" value="DADACBPTASE3"/>
</dbReference>
<keyword evidence="4" id="KW-0121">Carboxypeptidase</keyword>
<comment type="caution">
    <text evidence="4">The sequence shown here is derived from an EMBL/GenBank/DDBJ whole genome shotgun (WGS) entry which is preliminary data.</text>
</comment>
<dbReference type="RefSeq" id="WP_310344779.1">
    <property type="nucleotide sequence ID" value="NZ_JAVDXQ010000003.1"/>
</dbReference>
<sequence length="471" mass="50115">MRVWWLAAALLLSGCATTSVPDPVQAALAKAGLPAQSLGYVLQPLDGSRMALSRRADDPMSPGSTMKLVTATVALDKLGINHRGRTELLAAAPPVDGVLQGPLILRGGADPDLDWPALWWLLRQLRESGVREIRGGLVIDRTLFNPTRFDVGLPPFDDAPEFGYNVIPDALHLNGSLLDFELQATAPGVVARTLPALPGLNVDARAMTLSTRLCKDWDEDWKRAAVQPAGDGWTLTLQGAFPAGCHQRAPLQIVDRQWLATRMVRQLWTELGGTMGPGDVEAAAPPGAVVLATHRGRPLAEVLRGVMKSSDNALTRLIYLQLGAQAAQPSEPTLQAAERVVRGWFAGHGLDDRGLVLDNGSGLSRSERISPAQLAGLLRAAHSGAQQPELLATLPVAGLDGTLSRRLKDGPATGKARLKTGTLRDAVGLAGFVPDANGKPWVFVALLNHPEAAAKGRPVLDALVEWVARQP</sequence>
<dbReference type="GO" id="GO:0009002">
    <property type="term" value="F:serine-type D-Ala-D-Ala carboxypeptidase activity"/>
    <property type="evidence" value="ECO:0007669"/>
    <property type="project" value="UniProtKB-EC"/>
</dbReference>
<evidence type="ECO:0000256" key="3">
    <source>
        <dbReference type="SAM" id="SignalP"/>
    </source>
</evidence>
<dbReference type="PROSITE" id="PS51257">
    <property type="entry name" value="PROKAR_LIPOPROTEIN"/>
    <property type="match status" value="1"/>
</dbReference>
<keyword evidence="5" id="KW-1185">Reference proteome</keyword>
<dbReference type="EC" id="3.4.21.-" evidence="4"/>
<dbReference type="Pfam" id="PF02113">
    <property type="entry name" value="Peptidase_S13"/>
    <property type="match status" value="1"/>
</dbReference>
<organism evidence="4 5">
    <name type="scientific">Pelomonas aquatica</name>
    <dbReference type="NCBI Taxonomy" id="431058"/>
    <lineage>
        <taxon>Bacteria</taxon>
        <taxon>Pseudomonadati</taxon>
        <taxon>Pseudomonadota</taxon>
        <taxon>Betaproteobacteria</taxon>
        <taxon>Burkholderiales</taxon>
        <taxon>Sphaerotilaceae</taxon>
        <taxon>Roseateles</taxon>
    </lineage>
</organism>
<dbReference type="EMBL" id="JAVDXQ010000003">
    <property type="protein sequence ID" value="MDR7297025.1"/>
    <property type="molecule type" value="Genomic_DNA"/>
</dbReference>
<dbReference type="InterPro" id="IPR000667">
    <property type="entry name" value="Peptidase_S13"/>
</dbReference>
<keyword evidence="2 4" id="KW-0378">Hydrolase</keyword>
<comment type="similarity">
    <text evidence="1">Belongs to the peptidase S13 family.</text>
</comment>
<proteinExistence type="inferred from homology"/>
<name>A0ABU1Z8U5_9BURK</name>
<dbReference type="NCBIfam" id="TIGR00666">
    <property type="entry name" value="PBP4"/>
    <property type="match status" value="1"/>
</dbReference>
<dbReference type="Proteomes" id="UP001180536">
    <property type="component" value="Unassembled WGS sequence"/>
</dbReference>
<dbReference type="Gene3D" id="3.40.710.10">
    <property type="entry name" value="DD-peptidase/beta-lactamase superfamily"/>
    <property type="match status" value="2"/>
</dbReference>
<dbReference type="Gene3D" id="3.50.80.20">
    <property type="entry name" value="D-Ala-D-Ala carboxypeptidase C, peptidase S13"/>
    <property type="match status" value="1"/>
</dbReference>